<evidence type="ECO:0000313" key="4">
    <source>
        <dbReference type="Proteomes" id="UP001575105"/>
    </source>
</evidence>
<dbReference type="RefSeq" id="WP_425343755.1">
    <property type="nucleotide sequence ID" value="NZ_JBGUBD010000001.1"/>
</dbReference>
<dbReference type="InterPro" id="IPR013424">
    <property type="entry name" value="Ice-binding_C"/>
</dbReference>
<sequence>MKGLLSSWMSRGAAAAVVAVGMVAAPAVQAGTPASWSTGTLETSDEDVLWTSPTAVELGFPSYTYDYEITTLSVYADLTGTGLAFTWLSAINLGLVDSGDLVGGGTLAGLPGDIINQSFDAGSGGLSVVADVLIFVDENGYGQAELTNIQFGNAIQAVRFGADINMIPIPEPGTLGLLAVGGALAMLRRRPAQVCA</sequence>
<dbReference type="NCBIfam" id="TIGR02595">
    <property type="entry name" value="PEP_CTERM"/>
    <property type="match status" value="1"/>
</dbReference>
<protein>
    <submittedName>
        <fullName evidence="3">PEP-CTERM sorting domain-containing protein</fullName>
    </submittedName>
</protein>
<feature type="domain" description="Ice-binding protein C-terminal" evidence="2">
    <location>
        <begin position="168"/>
        <end position="190"/>
    </location>
</feature>
<keyword evidence="1" id="KW-0732">Signal</keyword>
<dbReference type="EMBL" id="JBGUBD010000001">
    <property type="protein sequence ID" value="MFA9476829.1"/>
    <property type="molecule type" value="Genomic_DNA"/>
</dbReference>
<reference evidence="3 4" key="1">
    <citation type="submission" date="2024-08" db="EMBL/GenBank/DDBJ databases">
        <title>Whole-genome sequencing of halo(alkali)philic microorganisms from hypersaline lakes.</title>
        <authorList>
            <person name="Sorokin D.Y."/>
            <person name="Merkel A.Y."/>
            <person name="Messina E."/>
            <person name="Yakimov M."/>
        </authorList>
    </citation>
    <scope>NUCLEOTIDE SEQUENCE [LARGE SCALE GENOMIC DNA]</scope>
    <source>
        <strain evidence="3 4">AB-hyl4</strain>
    </source>
</reference>
<evidence type="ECO:0000313" key="3">
    <source>
        <dbReference type="EMBL" id="MFA9476829.1"/>
    </source>
</evidence>
<feature type="signal peptide" evidence="1">
    <location>
        <begin position="1"/>
        <end position="30"/>
    </location>
</feature>
<comment type="caution">
    <text evidence="3">The sequence shown here is derived from an EMBL/GenBank/DDBJ whole genome shotgun (WGS) entry which is preliminary data.</text>
</comment>
<evidence type="ECO:0000256" key="1">
    <source>
        <dbReference type="SAM" id="SignalP"/>
    </source>
</evidence>
<keyword evidence="4" id="KW-1185">Reference proteome</keyword>
<organism evidence="3 4">
    <name type="scientific">Natronomicrosphaera hydrolytica</name>
    <dbReference type="NCBI Taxonomy" id="3242702"/>
    <lineage>
        <taxon>Bacteria</taxon>
        <taxon>Pseudomonadati</taxon>
        <taxon>Planctomycetota</taxon>
        <taxon>Phycisphaerae</taxon>
        <taxon>Phycisphaerales</taxon>
        <taxon>Phycisphaeraceae</taxon>
        <taxon>Natronomicrosphaera</taxon>
    </lineage>
</organism>
<dbReference type="Pfam" id="PF07589">
    <property type="entry name" value="PEP-CTERM"/>
    <property type="match status" value="1"/>
</dbReference>
<gene>
    <name evidence="3" type="ORF">ACERK3_00850</name>
</gene>
<dbReference type="Proteomes" id="UP001575105">
    <property type="component" value="Unassembled WGS sequence"/>
</dbReference>
<name>A0ABV4U2Z3_9BACT</name>
<proteinExistence type="predicted"/>
<feature type="chain" id="PRO_5045296563" evidence="1">
    <location>
        <begin position="31"/>
        <end position="196"/>
    </location>
</feature>
<evidence type="ECO:0000259" key="2">
    <source>
        <dbReference type="Pfam" id="PF07589"/>
    </source>
</evidence>
<accession>A0ABV4U2Z3</accession>